<evidence type="ECO:0000256" key="1">
    <source>
        <dbReference type="SAM" id="MobiDB-lite"/>
    </source>
</evidence>
<accession>A0A2L2TB01</accession>
<feature type="region of interest" description="Disordered" evidence="1">
    <location>
        <begin position="57"/>
        <end position="80"/>
    </location>
</feature>
<evidence type="ECO:0000313" key="2">
    <source>
        <dbReference type="EMBL" id="CEI38692.1"/>
    </source>
</evidence>
<proteinExistence type="predicted"/>
<sequence length="99" mass="11645">MDQFHGEQPVYVFKDGRELRNVITSNVKGHLKNSIKDRVQKVKDAFREVKLLLPRERKKEEDKRDKEVSEFVGNTDKRDDPHDFDDYAGGHWVCGLRTC</sequence>
<dbReference type="EMBL" id="LN649232">
    <property type="protein sequence ID" value="CEI38692.1"/>
    <property type="molecule type" value="Genomic_DNA"/>
</dbReference>
<dbReference type="OrthoDB" id="10535264at2759"/>
<protein>
    <submittedName>
        <fullName evidence="2">Uncharacterized protein</fullName>
    </submittedName>
</protein>
<evidence type="ECO:0000313" key="3">
    <source>
        <dbReference type="Proteomes" id="UP000245910"/>
    </source>
</evidence>
<dbReference type="Proteomes" id="UP000245910">
    <property type="component" value="Chromosome IIII"/>
</dbReference>
<name>A0A2L2TB01_9HYPO</name>
<dbReference type="AlphaFoldDB" id="A0A2L2TB01"/>
<reference evidence="3" key="1">
    <citation type="submission" date="2014-10" db="EMBL/GenBank/DDBJ databases">
        <authorList>
            <person name="King R."/>
        </authorList>
    </citation>
    <scope>NUCLEOTIDE SEQUENCE [LARGE SCALE GENOMIC DNA]</scope>
    <source>
        <strain evidence="3">A3/5</strain>
    </source>
</reference>
<organism evidence="2 3">
    <name type="scientific">Fusarium venenatum</name>
    <dbReference type="NCBI Taxonomy" id="56646"/>
    <lineage>
        <taxon>Eukaryota</taxon>
        <taxon>Fungi</taxon>
        <taxon>Dikarya</taxon>
        <taxon>Ascomycota</taxon>
        <taxon>Pezizomycotina</taxon>
        <taxon>Sordariomycetes</taxon>
        <taxon>Hypocreomycetidae</taxon>
        <taxon>Hypocreales</taxon>
        <taxon>Nectriaceae</taxon>
        <taxon>Fusarium</taxon>
    </lineage>
</organism>
<keyword evidence="3" id="KW-1185">Reference proteome</keyword>